<dbReference type="InterPro" id="IPR036047">
    <property type="entry name" value="F-box-like_dom_sf"/>
</dbReference>
<dbReference type="InterPro" id="IPR032675">
    <property type="entry name" value="LRR_dom_sf"/>
</dbReference>
<evidence type="ECO:0000313" key="3">
    <source>
        <dbReference type="EMBL" id="KAH8697142.1"/>
    </source>
</evidence>
<gene>
    <name evidence="3" type="ORF">BGW36DRAFT_427114</name>
</gene>
<evidence type="ECO:0000313" key="4">
    <source>
        <dbReference type="Proteomes" id="UP001201262"/>
    </source>
</evidence>
<dbReference type="GeneID" id="70250653"/>
<accession>A0AAD4Q002</accession>
<proteinExistence type="predicted"/>
<dbReference type="SUPFAM" id="SSF81383">
    <property type="entry name" value="F-box domain"/>
    <property type="match status" value="1"/>
</dbReference>
<dbReference type="AlphaFoldDB" id="A0AAD4Q002"/>
<dbReference type="Gene3D" id="3.80.10.10">
    <property type="entry name" value="Ribonuclease Inhibitor"/>
    <property type="match status" value="1"/>
</dbReference>
<dbReference type="Proteomes" id="UP001201262">
    <property type="component" value="Unassembled WGS sequence"/>
</dbReference>
<dbReference type="RefSeq" id="XP_046071843.1">
    <property type="nucleotide sequence ID" value="XM_046220366.1"/>
</dbReference>
<evidence type="ECO:0000259" key="2">
    <source>
        <dbReference type="Pfam" id="PF12937"/>
    </source>
</evidence>
<comment type="caution">
    <text evidence="3">The sequence shown here is derived from an EMBL/GenBank/DDBJ whole genome shotgun (WGS) entry which is preliminary data.</text>
</comment>
<evidence type="ECO:0000256" key="1">
    <source>
        <dbReference type="SAM" id="MobiDB-lite"/>
    </source>
</evidence>
<dbReference type="Pfam" id="PF12937">
    <property type="entry name" value="F-box-like"/>
    <property type="match status" value="1"/>
</dbReference>
<dbReference type="Gene3D" id="1.20.1280.50">
    <property type="match status" value="1"/>
</dbReference>
<dbReference type="SUPFAM" id="SSF52047">
    <property type="entry name" value="RNI-like"/>
    <property type="match status" value="1"/>
</dbReference>
<reference evidence="3" key="1">
    <citation type="submission" date="2021-12" db="EMBL/GenBank/DDBJ databases">
        <title>Convergent genome expansion in fungi linked to evolution of root-endophyte symbiosis.</title>
        <authorList>
            <consortium name="DOE Joint Genome Institute"/>
            <person name="Ke Y.-H."/>
            <person name="Bonito G."/>
            <person name="Liao H.-L."/>
            <person name="Looney B."/>
            <person name="Rojas-Flechas A."/>
            <person name="Nash J."/>
            <person name="Hameed K."/>
            <person name="Schadt C."/>
            <person name="Martin F."/>
            <person name="Crous P.W."/>
            <person name="Miettinen O."/>
            <person name="Magnuson J.K."/>
            <person name="Labbe J."/>
            <person name="Jacobson D."/>
            <person name="Doktycz M.J."/>
            <person name="Veneault-Fourrey C."/>
            <person name="Kuo A."/>
            <person name="Mondo S."/>
            <person name="Calhoun S."/>
            <person name="Riley R."/>
            <person name="Ohm R."/>
            <person name="LaButti K."/>
            <person name="Andreopoulos B."/>
            <person name="Pangilinan J."/>
            <person name="Nolan M."/>
            <person name="Tritt A."/>
            <person name="Clum A."/>
            <person name="Lipzen A."/>
            <person name="Daum C."/>
            <person name="Barry K."/>
            <person name="Grigoriev I.V."/>
            <person name="Vilgalys R."/>
        </authorList>
    </citation>
    <scope>NUCLEOTIDE SEQUENCE</scope>
    <source>
        <strain evidence="3">PMI_201</strain>
    </source>
</reference>
<organism evidence="3 4">
    <name type="scientific">Talaromyces proteolyticus</name>
    <dbReference type="NCBI Taxonomy" id="1131652"/>
    <lineage>
        <taxon>Eukaryota</taxon>
        <taxon>Fungi</taxon>
        <taxon>Dikarya</taxon>
        <taxon>Ascomycota</taxon>
        <taxon>Pezizomycotina</taxon>
        <taxon>Eurotiomycetes</taxon>
        <taxon>Eurotiomycetidae</taxon>
        <taxon>Eurotiales</taxon>
        <taxon>Trichocomaceae</taxon>
        <taxon>Talaromyces</taxon>
        <taxon>Talaromyces sect. Bacilispori</taxon>
    </lineage>
</organism>
<feature type="domain" description="F-box" evidence="2">
    <location>
        <begin position="16"/>
        <end position="48"/>
    </location>
</feature>
<feature type="compositionally biased region" description="Low complexity" evidence="1">
    <location>
        <begin position="734"/>
        <end position="775"/>
    </location>
</feature>
<dbReference type="EMBL" id="JAJTJA010000006">
    <property type="protein sequence ID" value="KAH8697142.1"/>
    <property type="molecule type" value="Genomic_DNA"/>
</dbReference>
<name>A0AAD4Q002_9EURO</name>
<dbReference type="InterPro" id="IPR001810">
    <property type="entry name" value="F-box_dom"/>
</dbReference>
<dbReference type="CDD" id="cd09917">
    <property type="entry name" value="F-box_SF"/>
    <property type="match status" value="1"/>
</dbReference>
<feature type="region of interest" description="Disordered" evidence="1">
    <location>
        <begin position="720"/>
        <end position="786"/>
    </location>
</feature>
<sequence>METIPPSYENATMRDALSLIAHYIPSADLCAASLVCRRWHAIFIPHLWGDPASHFGTENDAVYVALTRFRRTLKLARLEVRALTHTLHLPPALSEIYGGPRPEWLRDLLDSLPRLQSLIVSKLPFFDHNATITLKVPSDPEQASRYPSYNLRLLLAEKEPNTTSVGIAHALFRFPALVYLDLSYTSPAKDRLVLSTLRGLPDLQVLKLRGIGLKDGDAEVLANAIGARVRFLDIRNNNLTDMAVRSLMQACFLPETAVREQISAAARRGIDCVSEYTSKILRRPNLDKKFLEFLTQPLTGRSLFENLPHVGITHLYISDNQLTIEGVAGLLASKRLHLLDVGTVDTARLFRRSQNILSPTDQNNNVYLFPGAEKLTPIIGIYAKANLTYLRLHHAVVTKDAPFKDDISLSDLLPEMPAEELEINHFYTELDGTSGEIHELPGDALGIHELADTSVSQPVQPPISTSIHKQYPDDPLPPPQGSAFAPEVVVGSYTSSSNEAQFDVDNKDTPMSFATLRSQKIQELLAKRPRNKVLPLRRGDAAFNYLHPSHMPHVETLILTDVPSHVPANSPIIASLVRFIIACSEETLLAKIQARADYSIPPGNDRAKSEQQRAKSLFALKCLVLEITPVSADTEAKKPRTWWSQQSEHTDWKSTTGDVDSERLYSAAMEDFSFFGNEECGIPDIPEQGMANSFPMAVLNEKVHLISDDESIHSGLSELEAPNTSHDLSRKRSPNVPSPLVSPALLSPPLGTLSIDSNEPKSSSSPRSSSHNNVPDPRSVPDEEPRVDLVLTLAKFRRTKKTEFEEAQIADRKRCRGIRMAGLSSPLSSPSIPSPPSTPTLPQTLPLHVEGHWPGEVKIVRNAQPKGRSGVVDIYGNYFEKGYLYP</sequence>
<protein>
    <submittedName>
        <fullName evidence="3">Leucine rich repeat domain protein</fullName>
    </submittedName>
</protein>
<keyword evidence="4" id="KW-1185">Reference proteome</keyword>